<evidence type="ECO:0000313" key="2">
    <source>
        <dbReference type="Proteomes" id="UP000007812"/>
    </source>
</evidence>
<dbReference type="Proteomes" id="UP000007812">
    <property type="component" value="Chromosome"/>
</dbReference>
<dbReference type="PATRIC" id="fig|1006006.8.peg.1474"/>
<name>F4FZ11_METCR</name>
<organism evidence="1 2">
    <name type="scientific">Metallosphaera cuprina (strain Ar-4)</name>
    <dbReference type="NCBI Taxonomy" id="1006006"/>
    <lineage>
        <taxon>Archaea</taxon>
        <taxon>Thermoproteota</taxon>
        <taxon>Thermoprotei</taxon>
        <taxon>Sulfolobales</taxon>
        <taxon>Sulfolobaceae</taxon>
        <taxon>Metallosphaera</taxon>
    </lineage>
</organism>
<dbReference type="KEGG" id="mcn:Mcup_1478"/>
<gene>
    <name evidence="1" type="ordered locus">Mcup_1478</name>
</gene>
<sequence>MMDSTIDLNDITCSSDPLEAIEFLKGRDVVFTISKDSPFFIFIKNKYTINIISRKGDTIYFTIRSDG</sequence>
<dbReference type="eggNOG" id="arCOG07195">
    <property type="taxonomic scope" value="Archaea"/>
</dbReference>
<evidence type="ECO:0000313" key="1">
    <source>
        <dbReference type="EMBL" id="AEB95581.1"/>
    </source>
</evidence>
<proteinExistence type="predicted"/>
<dbReference type="AlphaFoldDB" id="F4FZ11"/>
<accession>F4FZ11</accession>
<keyword evidence="2" id="KW-1185">Reference proteome</keyword>
<dbReference type="EMBL" id="CP002656">
    <property type="protein sequence ID" value="AEB95581.1"/>
    <property type="molecule type" value="Genomic_DNA"/>
</dbReference>
<protein>
    <submittedName>
        <fullName evidence="1">Uncharacterized protein</fullName>
    </submittedName>
</protein>
<reference evidence="1 2" key="1">
    <citation type="journal article" date="2011" name="J. Bacteriol.">
        <title>Complete genome sequence of Metallosphaera cuprina, a metal sulfide-oxidizing archaeon from a hot spring.</title>
        <authorList>
            <person name="Liu L.J."/>
            <person name="You X.Y."/>
            <person name="Zheng H."/>
            <person name="Wang S."/>
            <person name="Jiang C.Y."/>
            <person name="Liu S.J."/>
        </authorList>
    </citation>
    <scope>NUCLEOTIDE SEQUENCE [LARGE SCALE GENOMIC DNA]</scope>
    <source>
        <strain evidence="1 2">Ar-4</strain>
    </source>
</reference>
<dbReference type="HOGENOM" id="CLU_2712923_0_0_2"/>
<dbReference type="STRING" id="1006006.Mcup_1478"/>